<evidence type="ECO:0000259" key="4">
    <source>
        <dbReference type="Pfam" id="PF13407"/>
    </source>
</evidence>
<dbReference type="RefSeq" id="WP_425568881.1">
    <property type="nucleotide sequence ID" value="NZ_BAABGT010000009.1"/>
</dbReference>
<keyword evidence="2 3" id="KW-0732">Signal</keyword>
<evidence type="ECO:0000256" key="3">
    <source>
        <dbReference type="SAM" id="SignalP"/>
    </source>
</evidence>
<dbReference type="InterPro" id="IPR028082">
    <property type="entry name" value="Peripla_BP_I"/>
</dbReference>
<dbReference type="PROSITE" id="PS51257">
    <property type="entry name" value="PROKAR_LIPOPROTEIN"/>
    <property type="match status" value="1"/>
</dbReference>
<evidence type="ECO:0000256" key="2">
    <source>
        <dbReference type="ARBA" id="ARBA00022729"/>
    </source>
</evidence>
<comment type="subcellular location">
    <subcellularLocation>
        <location evidence="1">Cell envelope</location>
    </subcellularLocation>
</comment>
<name>A0ABP8RFQ4_9PSEU</name>
<evidence type="ECO:0000313" key="6">
    <source>
        <dbReference type="Proteomes" id="UP001501598"/>
    </source>
</evidence>
<keyword evidence="6" id="KW-1185">Reference proteome</keyword>
<feature type="domain" description="Periplasmic binding protein" evidence="4">
    <location>
        <begin position="55"/>
        <end position="316"/>
    </location>
</feature>
<dbReference type="InterPro" id="IPR025997">
    <property type="entry name" value="SBP_2_dom"/>
</dbReference>
<dbReference type="Pfam" id="PF13407">
    <property type="entry name" value="Peripla_BP_4"/>
    <property type="match status" value="1"/>
</dbReference>
<dbReference type="EMBL" id="BAABGT010000009">
    <property type="protein sequence ID" value="GAA4537101.1"/>
    <property type="molecule type" value="Genomic_DNA"/>
</dbReference>
<reference evidence="6" key="1">
    <citation type="journal article" date="2019" name="Int. J. Syst. Evol. Microbiol.">
        <title>The Global Catalogue of Microorganisms (GCM) 10K type strain sequencing project: providing services to taxonomists for standard genome sequencing and annotation.</title>
        <authorList>
            <consortium name="The Broad Institute Genomics Platform"/>
            <consortium name="The Broad Institute Genome Sequencing Center for Infectious Disease"/>
            <person name="Wu L."/>
            <person name="Ma J."/>
        </authorList>
    </citation>
    <scope>NUCLEOTIDE SEQUENCE [LARGE SCALE GENOMIC DNA]</scope>
    <source>
        <strain evidence="6">JCM 17906</strain>
    </source>
</reference>
<dbReference type="InterPro" id="IPR050555">
    <property type="entry name" value="Bact_Solute-Bind_Prot2"/>
</dbReference>
<gene>
    <name evidence="5" type="ORF">GCM10023175_05040</name>
</gene>
<feature type="chain" id="PRO_5046571251" evidence="3">
    <location>
        <begin position="36"/>
        <end position="381"/>
    </location>
</feature>
<proteinExistence type="predicted"/>
<comment type="caution">
    <text evidence="5">The sequence shown here is derived from an EMBL/GenBank/DDBJ whole genome shotgun (WGS) entry which is preliminary data.</text>
</comment>
<protein>
    <submittedName>
        <fullName evidence="5">Substrate-binding domain-containing protein</fullName>
    </submittedName>
</protein>
<feature type="signal peptide" evidence="3">
    <location>
        <begin position="1"/>
        <end position="35"/>
    </location>
</feature>
<accession>A0ABP8RFQ4</accession>
<organism evidence="5 6">
    <name type="scientific">Pseudonocardia xishanensis</name>
    <dbReference type="NCBI Taxonomy" id="630995"/>
    <lineage>
        <taxon>Bacteria</taxon>
        <taxon>Bacillati</taxon>
        <taxon>Actinomycetota</taxon>
        <taxon>Actinomycetes</taxon>
        <taxon>Pseudonocardiales</taxon>
        <taxon>Pseudonocardiaceae</taxon>
        <taxon>Pseudonocardia</taxon>
    </lineage>
</organism>
<dbReference type="SUPFAM" id="SSF53822">
    <property type="entry name" value="Periplasmic binding protein-like I"/>
    <property type="match status" value="1"/>
</dbReference>
<evidence type="ECO:0000313" key="5">
    <source>
        <dbReference type="EMBL" id="GAA4537101.1"/>
    </source>
</evidence>
<dbReference type="PANTHER" id="PTHR30036:SF1">
    <property type="entry name" value="D-XYLOSE-BINDING PERIPLASMIC PROTEIN"/>
    <property type="match status" value="1"/>
</dbReference>
<dbReference type="Proteomes" id="UP001501598">
    <property type="component" value="Unassembled WGS sequence"/>
</dbReference>
<dbReference type="PANTHER" id="PTHR30036">
    <property type="entry name" value="D-XYLOSE-BINDING PERIPLASMIC PROTEIN"/>
    <property type="match status" value="1"/>
</dbReference>
<dbReference type="Gene3D" id="3.40.50.2300">
    <property type="match status" value="2"/>
</dbReference>
<sequence length="381" mass="39077">MSNATMRPIGRVGVLRAAAVVATGVLALAGCGANAASGDTAQTGDAPANSKGTIGVILPETATSARWEAFDKPFLEQALTSAGYTANVQNAQGDVQKFSTLADGMIASGVKALIIASPNAQVGTTVEQKAQQAGIPTIDYDRLNTGGSADYYVTFDNVQVGVLQGNALAAALKDKPGAQVIQIEGAPDENNANLFHSGQMKVLDPLYKSGQLTLVRDQFIPDWNNQLGGTTFEQILTSNGGRVDGVVAANDGMAGAVITVLQKNGLNGKVPVTGQDATLAGLQSILRGDQTMTVFKAVKLQAEAAAKLASLVASGDKAGADAYAGQRSTDPKSGRVIKSVLLDPETVDINSVNKVVDQGYVTAAQLCTADVAATCQRLGIS</sequence>
<evidence type="ECO:0000256" key="1">
    <source>
        <dbReference type="ARBA" id="ARBA00004196"/>
    </source>
</evidence>